<keyword evidence="5" id="KW-1185">Reference proteome</keyword>
<keyword evidence="1" id="KW-0677">Repeat</keyword>
<dbReference type="Gene3D" id="1.25.40.10">
    <property type="entry name" value="Tetratricopeptide repeat domain"/>
    <property type="match status" value="1"/>
</dbReference>
<name>A0A6M5Z211_9BACT</name>
<accession>A0A6M5Z211</accession>
<sequence>MSLPLLVDFYNRLPQFRLGDDEDLWAAGAREAVGTFRTAVVERYSEGTLQRILATADTTARRAAALAIGLVGTVASVPTTAAALRDDEDALVRRFAADALWELWFRGGTDDQNERLREAARETDAAKARAELDALVNVAPAFAEAHNQRAIWFFKRGEFARAVEDCETVLRLNPYHFGAAAGMGQCLLKLNRPQAALRAFRRALEINPDLDLHDTVRSLEALDGE</sequence>
<dbReference type="SUPFAM" id="SSF48371">
    <property type="entry name" value="ARM repeat"/>
    <property type="match status" value="1"/>
</dbReference>
<feature type="repeat" description="TPR" evidence="3">
    <location>
        <begin position="143"/>
        <end position="176"/>
    </location>
</feature>
<reference evidence="5" key="1">
    <citation type="submission" date="2020-05" db="EMBL/GenBank/DDBJ databases">
        <title>Frigoriglobus tundricola gen. nov., sp. nov., a psychrotolerant cellulolytic planctomycete of the family Gemmataceae with two divergent copies of 16S rRNA gene.</title>
        <authorList>
            <person name="Kulichevskaya I.S."/>
            <person name="Ivanova A.A."/>
            <person name="Naumoff D.G."/>
            <person name="Beletsky A.V."/>
            <person name="Rijpstra W.I.C."/>
            <person name="Sinninghe Damste J.S."/>
            <person name="Mardanov A.V."/>
            <person name="Ravin N.V."/>
            <person name="Dedysh S.N."/>
        </authorList>
    </citation>
    <scope>NUCLEOTIDE SEQUENCE [LARGE SCALE GENOMIC DNA]</scope>
    <source>
        <strain evidence="5">PL17</strain>
    </source>
</reference>
<evidence type="ECO:0000256" key="2">
    <source>
        <dbReference type="ARBA" id="ARBA00022803"/>
    </source>
</evidence>
<dbReference type="InterPro" id="IPR011989">
    <property type="entry name" value="ARM-like"/>
</dbReference>
<protein>
    <submittedName>
        <fullName evidence="4">Uncharacterized protein</fullName>
    </submittedName>
</protein>
<organism evidence="4 5">
    <name type="scientific">Frigoriglobus tundricola</name>
    <dbReference type="NCBI Taxonomy" id="2774151"/>
    <lineage>
        <taxon>Bacteria</taxon>
        <taxon>Pseudomonadati</taxon>
        <taxon>Planctomycetota</taxon>
        <taxon>Planctomycetia</taxon>
        <taxon>Gemmatales</taxon>
        <taxon>Gemmataceae</taxon>
        <taxon>Frigoriglobus</taxon>
    </lineage>
</organism>
<keyword evidence="2 3" id="KW-0802">TPR repeat</keyword>
<dbReference type="PANTHER" id="PTHR45831:SF2">
    <property type="entry name" value="LD24721P"/>
    <property type="match status" value="1"/>
</dbReference>
<dbReference type="SMART" id="SM00028">
    <property type="entry name" value="TPR"/>
    <property type="match status" value="2"/>
</dbReference>
<dbReference type="InterPro" id="IPR047150">
    <property type="entry name" value="SGT"/>
</dbReference>
<evidence type="ECO:0000256" key="1">
    <source>
        <dbReference type="ARBA" id="ARBA00022737"/>
    </source>
</evidence>
<dbReference type="Pfam" id="PF14559">
    <property type="entry name" value="TPR_19"/>
    <property type="match status" value="1"/>
</dbReference>
<dbReference type="GO" id="GO:0006620">
    <property type="term" value="P:post-translational protein targeting to endoplasmic reticulum membrane"/>
    <property type="evidence" value="ECO:0007669"/>
    <property type="project" value="TreeGrafter"/>
</dbReference>
<dbReference type="Gene3D" id="1.25.10.10">
    <property type="entry name" value="Leucine-rich Repeat Variant"/>
    <property type="match status" value="1"/>
</dbReference>
<dbReference type="InterPro" id="IPR011990">
    <property type="entry name" value="TPR-like_helical_dom_sf"/>
</dbReference>
<gene>
    <name evidence="4" type="ORF">FTUN_7399</name>
</gene>
<dbReference type="EMBL" id="CP053452">
    <property type="protein sequence ID" value="QJW99776.1"/>
    <property type="molecule type" value="Genomic_DNA"/>
</dbReference>
<evidence type="ECO:0000313" key="4">
    <source>
        <dbReference type="EMBL" id="QJW99776.1"/>
    </source>
</evidence>
<dbReference type="AlphaFoldDB" id="A0A6M5Z211"/>
<proteinExistence type="predicted"/>
<dbReference type="RefSeq" id="WP_227254567.1">
    <property type="nucleotide sequence ID" value="NZ_CP053452.2"/>
</dbReference>
<dbReference type="InterPro" id="IPR019734">
    <property type="entry name" value="TPR_rpt"/>
</dbReference>
<dbReference type="KEGG" id="ftj:FTUN_7399"/>
<dbReference type="GO" id="GO:0072380">
    <property type="term" value="C:TRC complex"/>
    <property type="evidence" value="ECO:0007669"/>
    <property type="project" value="TreeGrafter"/>
</dbReference>
<dbReference type="GO" id="GO:0060090">
    <property type="term" value="F:molecular adaptor activity"/>
    <property type="evidence" value="ECO:0007669"/>
    <property type="project" value="TreeGrafter"/>
</dbReference>
<dbReference type="GO" id="GO:0016020">
    <property type="term" value="C:membrane"/>
    <property type="evidence" value="ECO:0007669"/>
    <property type="project" value="TreeGrafter"/>
</dbReference>
<evidence type="ECO:0000313" key="5">
    <source>
        <dbReference type="Proteomes" id="UP000503447"/>
    </source>
</evidence>
<dbReference type="PANTHER" id="PTHR45831">
    <property type="entry name" value="LD24721P"/>
    <property type="match status" value="1"/>
</dbReference>
<dbReference type="InterPro" id="IPR016024">
    <property type="entry name" value="ARM-type_fold"/>
</dbReference>
<feature type="repeat" description="TPR" evidence="3">
    <location>
        <begin position="177"/>
        <end position="210"/>
    </location>
</feature>
<dbReference type="SUPFAM" id="SSF48452">
    <property type="entry name" value="TPR-like"/>
    <property type="match status" value="1"/>
</dbReference>
<evidence type="ECO:0000256" key="3">
    <source>
        <dbReference type="PROSITE-ProRule" id="PRU00339"/>
    </source>
</evidence>
<dbReference type="PROSITE" id="PS50005">
    <property type="entry name" value="TPR"/>
    <property type="match status" value="2"/>
</dbReference>
<dbReference type="Pfam" id="PF13646">
    <property type="entry name" value="HEAT_2"/>
    <property type="match status" value="1"/>
</dbReference>
<dbReference type="Proteomes" id="UP000503447">
    <property type="component" value="Chromosome"/>
</dbReference>